<evidence type="ECO:0000256" key="1">
    <source>
        <dbReference type="ARBA" id="ARBA00001961"/>
    </source>
</evidence>
<keyword evidence="4" id="KW-0223">Dioxygenase</keyword>
<keyword evidence="5" id="KW-0560">Oxidoreductase</keyword>
<dbReference type="InterPro" id="IPR044862">
    <property type="entry name" value="Pro_4_hyd_alph_FE2OG_OXY"/>
</dbReference>
<evidence type="ECO:0000259" key="7">
    <source>
        <dbReference type="PROSITE" id="PS51471"/>
    </source>
</evidence>
<protein>
    <submittedName>
        <fullName evidence="8">Proline hydroxylase</fullName>
    </submittedName>
</protein>
<name>A0AA96WDR7_9CYAN</name>
<feature type="domain" description="Fe2OG dioxygenase" evidence="7">
    <location>
        <begin position="195"/>
        <end position="310"/>
    </location>
</feature>
<reference evidence="8" key="1">
    <citation type="submission" date="2020-05" db="EMBL/GenBank/DDBJ databases">
        <authorList>
            <person name="Zhu T."/>
            <person name="Keshari N."/>
            <person name="Lu X."/>
        </authorList>
    </citation>
    <scope>NUCLEOTIDE SEQUENCE</scope>
    <source>
        <strain evidence="8">NK1-12</strain>
    </source>
</reference>
<dbReference type="PANTHER" id="PTHR12907">
    <property type="entry name" value="EGL NINE HOMOLOG-RELATED"/>
    <property type="match status" value="1"/>
</dbReference>
<evidence type="ECO:0000256" key="3">
    <source>
        <dbReference type="ARBA" id="ARBA00022896"/>
    </source>
</evidence>
<keyword evidence="3" id="KW-0847">Vitamin C</keyword>
<comment type="cofactor">
    <cofactor evidence="1">
        <name>L-ascorbate</name>
        <dbReference type="ChEBI" id="CHEBI:38290"/>
    </cofactor>
</comment>
<evidence type="ECO:0000256" key="4">
    <source>
        <dbReference type="ARBA" id="ARBA00022964"/>
    </source>
</evidence>
<accession>A0AA96WDR7</accession>
<dbReference type="SMART" id="SM00702">
    <property type="entry name" value="P4Hc"/>
    <property type="match status" value="1"/>
</dbReference>
<gene>
    <name evidence="8" type="ORF">HJG54_10565</name>
</gene>
<proteinExistence type="predicted"/>
<evidence type="ECO:0000256" key="2">
    <source>
        <dbReference type="ARBA" id="ARBA00022723"/>
    </source>
</evidence>
<dbReference type="GO" id="GO:0051213">
    <property type="term" value="F:dioxygenase activity"/>
    <property type="evidence" value="ECO:0007669"/>
    <property type="project" value="UniProtKB-KW"/>
</dbReference>
<dbReference type="InterPro" id="IPR006620">
    <property type="entry name" value="Pro_4_hyd_alph"/>
</dbReference>
<evidence type="ECO:0000313" key="8">
    <source>
        <dbReference type="EMBL" id="WNZ23248.1"/>
    </source>
</evidence>
<dbReference type="GO" id="GO:0005506">
    <property type="term" value="F:iron ion binding"/>
    <property type="evidence" value="ECO:0007669"/>
    <property type="project" value="InterPro"/>
</dbReference>
<sequence>MKRKGFVEQRKKVAKTQPEATSDQVAITLLLTGGQEYTVTVMPEDPLLHDLYETLVAGNGNSVKRLFQIPIQHGKAVLAFPSDRLVGLITEPPLIIEQNQVASSNPSTTPLQSDSDPCISKYLQLDQFLAPADHQRLLDYVIEHEAEFVPSSTFTGEANYRESVVLYSFPEFSELITRQIQQVLPQVCEQFSLAPFPVTQIEAQLTAHNDGQFYKVHNDNGSQDTATRELTYVYYFHREPKAFSGGELVIYDSKIQNNYYVQAHTFKTVEPRNNSIVFFLSRYMHEVLPIHCPSQDFADSRFTINGWIRR</sequence>
<dbReference type="InterPro" id="IPR005123">
    <property type="entry name" value="Oxoglu/Fe-dep_dioxygenase_dom"/>
</dbReference>
<organism evidence="8">
    <name type="scientific">Leptolyngbya sp. NK1-12</name>
    <dbReference type="NCBI Taxonomy" id="2547451"/>
    <lineage>
        <taxon>Bacteria</taxon>
        <taxon>Bacillati</taxon>
        <taxon>Cyanobacteriota</taxon>
        <taxon>Cyanophyceae</taxon>
        <taxon>Leptolyngbyales</taxon>
        <taxon>Leptolyngbyaceae</taxon>
        <taxon>Leptolyngbya group</taxon>
        <taxon>Leptolyngbya</taxon>
    </lineage>
</organism>
<evidence type="ECO:0000256" key="5">
    <source>
        <dbReference type="ARBA" id="ARBA00023002"/>
    </source>
</evidence>
<dbReference type="AlphaFoldDB" id="A0AA96WDR7"/>
<dbReference type="RefSeq" id="WP_316434854.1">
    <property type="nucleotide sequence ID" value="NZ_CP053586.1"/>
</dbReference>
<dbReference type="GO" id="GO:0016705">
    <property type="term" value="F:oxidoreductase activity, acting on paired donors, with incorporation or reduction of molecular oxygen"/>
    <property type="evidence" value="ECO:0007669"/>
    <property type="project" value="InterPro"/>
</dbReference>
<dbReference type="PANTHER" id="PTHR12907:SF26">
    <property type="entry name" value="HIF PROLYL HYDROXYLASE, ISOFORM C"/>
    <property type="match status" value="1"/>
</dbReference>
<dbReference type="EMBL" id="CP053586">
    <property type="protein sequence ID" value="WNZ23248.1"/>
    <property type="molecule type" value="Genomic_DNA"/>
</dbReference>
<dbReference type="Gene3D" id="2.60.120.620">
    <property type="entry name" value="q2cbj1_9rhob like domain"/>
    <property type="match status" value="1"/>
</dbReference>
<evidence type="ECO:0000256" key="6">
    <source>
        <dbReference type="ARBA" id="ARBA00023004"/>
    </source>
</evidence>
<dbReference type="InterPro" id="IPR051559">
    <property type="entry name" value="HIF_prolyl_hydroxylases"/>
</dbReference>
<dbReference type="Pfam" id="PF13640">
    <property type="entry name" value="2OG-FeII_Oxy_3"/>
    <property type="match status" value="1"/>
</dbReference>
<dbReference type="GO" id="GO:0031418">
    <property type="term" value="F:L-ascorbic acid binding"/>
    <property type="evidence" value="ECO:0007669"/>
    <property type="project" value="UniProtKB-KW"/>
</dbReference>
<keyword evidence="6" id="KW-0408">Iron</keyword>
<dbReference type="PROSITE" id="PS51471">
    <property type="entry name" value="FE2OG_OXY"/>
    <property type="match status" value="1"/>
</dbReference>
<keyword evidence="2" id="KW-0479">Metal-binding</keyword>